<organism evidence="1 2">
    <name type="scientific">Sediminibacterium roseum</name>
    <dbReference type="NCBI Taxonomy" id="1978412"/>
    <lineage>
        <taxon>Bacteria</taxon>
        <taxon>Pseudomonadati</taxon>
        <taxon>Bacteroidota</taxon>
        <taxon>Chitinophagia</taxon>
        <taxon>Chitinophagales</taxon>
        <taxon>Chitinophagaceae</taxon>
        <taxon>Sediminibacterium</taxon>
    </lineage>
</organism>
<protein>
    <recommendedName>
        <fullName evidence="3">Cadherin domain-containing protein</fullName>
    </recommendedName>
</protein>
<comment type="caution">
    <text evidence="1">The sequence shown here is derived from an EMBL/GenBank/DDBJ whole genome shotgun (WGS) entry which is preliminary data.</text>
</comment>
<evidence type="ECO:0000313" key="2">
    <source>
        <dbReference type="Proteomes" id="UP000753802"/>
    </source>
</evidence>
<dbReference type="PROSITE" id="PS51257">
    <property type="entry name" value="PROKAR_LIPOPROTEIN"/>
    <property type="match status" value="1"/>
</dbReference>
<reference evidence="1 2" key="1">
    <citation type="submission" date="2020-01" db="EMBL/GenBank/DDBJ databases">
        <title>Genome analysis.</title>
        <authorList>
            <person name="Wu S."/>
            <person name="Wang G."/>
        </authorList>
    </citation>
    <scope>NUCLEOTIDE SEQUENCE [LARGE SCALE GENOMIC DNA]</scope>
    <source>
        <strain evidence="1 2">SYL130</strain>
    </source>
</reference>
<proteinExistence type="predicted"/>
<sequence length="312" mass="31840">MTRFIKSSATILAFAAVLGGCEKKSDYSLGPIAAPTNVTITAAVAGVDGTHPNGDGSGDVAFTLSGTGVLAYKIDYDASDGIVLDLLPTGKATKKYTTTGTNTYRVTVVAYGTGGAATTVTKDVTVLTIYNPPAALVTNLVGATNSKTWAVDKDANGHFGVGPWTGSSTPEWYAATPNEKAGCCNCFYTARFTFAKNTTTGAYSLTVASPDGAFTKTGGLAGGLPGIPASGAEGCYPYAGGTSSFAFVASGTAVPSSASTKVAMVLGGNNTYIGYGAQLKEYEILSITATTMYLRVQGTETGNAWYLKLKAI</sequence>
<dbReference type="EMBL" id="JAACJS010000012">
    <property type="protein sequence ID" value="NCI50420.1"/>
    <property type="molecule type" value="Genomic_DNA"/>
</dbReference>
<dbReference type="Proteomes" id="UP000753802">
    <property type="component" value="Unassembled WGS sequence"/>
</dbReference>
<accession>A0ABW9ZZK4</accession>
<evidence type="ECO:0000313" key="1">
    <source>
        <dbReference type="EMBL" id="NCI50420.1"/>
    </source>
</evidence>
<gene>
    <name evidence="1" type="ORF">GWC95_10840</name>
</gene>
<evidence type="ECO:0008006" key="3">
    <source>
        <dbReference type="Google" id="ProtNLM"/>
    </source>
</evidence>
<dbReference type="RefSeq" id="WP_161818718.1">
    <property type="nucleotide sequence ID" value="NZ_JAACJS010000012.1"/>
</dbReference>
<keyword evidence="2" id="KW-1185">Reference proteome</keyword>
<name>A0ABW9ZZK4_9BACT</name>